<dbReference type="EMBL" id="JAHHUM010001886">
    <property type="protein sequence ID" value="KAK5607973.1"/>
    <property type="molecule type" value="Genomic_DNA"/>
</dbReference>
<gene>
    <name evidence="1" type="ORF">CRENBAI_007261</name>
</gene>
<evidence type="ECO:0000313" key="2">
    <source>
        <dbReference type="Proteomes" id="UP001311232"/>
    </source>
</evidence>
<evidence type="ECO:0000313" key="1">
    <source>
        <dbReference type="EMBL" id="KAK5607973.1"/>
    </source>
</evidence>
<keyword evidence="2" id="KW-1185">Reference proteome</keyword>
<dbReference type="Proteomes" id="UP001311232">
    <property type="component" value="Unassembled WGS sequence"/>
</dbReference>
<organism evidence="1 2">
    <name type="scientific">Crenichthys baileyi</name>
    <name type="common">White River springfish</name>
    <dbReference type="NCBI Taxonomy" id="28760"/>
    <lineage>
        <taxon>Eukaryota</taxon>
        <taxon>Metazoa</taxon>
        <taxon>Chordata</taxon>
        <taxon>Craniata</taxon>
        <taxon>Vertebrata</taxon>
        <taxon>Euteleostomi</taxon>
        <taxon>Actinopterygii</taxon>
        <taxon>Neopterygii</taxon>
        <taxon>Teleostei</taxon>
        <taxon>Neoteleostei</taxon>
        <taxon>Acanthomorphata</taxon>
        <taxon>Ovalentaria</taxon>
        <taxon>Atherinomorphae</taxon>
        <taxon>Cyprinodontiformes</taxon>
        <taxon>Goodeidae</taxon>
        <taxon>Crenichthys</taxon>
    </lineage>
</organism>
<comment type="caution">
    <text evidence="1">The sequence shown here is derived from an EMBL/GenBank/DDBJ whole genome shotgun (WGS) entry which is preliminary data.</text>
</comment>
<proteinExistence type="predicted"/>
<dbReference type="AlphaFoldDB" id="A0AAV9RG34"/>
<name>A0AAV9RG34_9TELE</name>
<protein>
    <submittedName>
        <fullName evidence="1">Uncharacterized protein</fullName>
    </submittedName>
</protein>
<accession>A0AAV9RG34</accession>
<reference evidence="1 2" key="1">
    <citation type="submission" date="2021-06" db="EMBL/GenBank/DDBJ databases">
        <authorList>
            <person name="Palmer J.M."/>
        </authorList>
    </citation>
    <scope>NUCLEOTIDE SEQUENCE [LARGE SCALE GENOMIC DNA]</scope>
    <source>
        <strain evidence="1 2">MEX-2019</strain>
        <tissue evidence="1">Muscle</tissue>
    </source>
</reference>
<sequence>MFLPDTDLADKLQENTLDLFTFLSREAEKTQCRSESPRLLPAEKTLACCGSLLSNCRGGGLHFHCCGSYSSFSHAFVCHSIISKARCNSTHAGFALPSLGLCGNARRAGGAVAVFRFAD</sequence>